<name>A0A6L6Q668_9BURK</name>
<sequence length="249" mass="27516">MDRRLFNIAAVAATASALPRPALAQELLAAAAGVMHVSTLLEQDPATQIAELVVAEAYKRLGMNLQVHKYPGERSLVSANDGQTDGELYRKVGMERDYPNLIIVPVPIQIYEIVIFSRDTTFIVNGWESLRPFTIGFVRGIKIVEASTTGMRTEPVPTMQQAFQKLAMGRTDVVVGNRASGLAAARALKMEDIKVLSPALASFPVYHYVHRKHEALVPRLTAAMQQMQKEKVMERIQRQVLGEVLTPLP</sequence>
<evidence type="ECO:0000313" key="2">
    <source>
        <dbReference type="EMBL" id="MTW05267.1"/>
    </source>
</evidence>
<proteinExistence type="predicted"/>
<dbReference type="Proteomes" id="UP000484015">
    <property type="component" value="Unassembled WGS sequence"/>
</dbReference>
<evidence type="ECO:0000256" key="1">
    <source>
        <dbReference type="SAM" id="SignalP"/>
    </source>
</evidence>
<accession>A0A6L6Q668</accession>
<dbReference type="RefSeq" id="WP_155441619.1">
    <property type="nucleotide sequence ID" value="NZ_WNLA01000022.1"/>
</dbReference>
<feature type="chain" id="PRO_5026805859" evidence="1">
    <location>
        <begin position="25"/>
        <end position="249"/>
    </location>
</feature>
<dbReference type="Gene3D" id="3.40.190.10">
    <property type="entry name" value="Periplasmic binding protein-like II"/>
    <property type="match status" value="2"/>
</dbReference>
<dbReference type="SUPFAM" id="SSF53850">
    <property type="entry name" value="Periplasmic binding protein-like II"/>
    <property type="match status" value="1"/>
</dbReference>
<keyword evidence="3" id="KW-1185">Reference proteome</keyword>
<evidence type="ECO:0000313" key="3">
    <source>
        <dbReference type="Proteomes" id="UP000484015"/>
    </source>
</evidence>
<keyword evidence="1" id="KW-0732">Signal</keyword>
<dbReference type="OrthoDB" id="368476at2"/>
<gene>
    <name evidence="2" type="ORF">GM668_24620</name>
</gene>
<feature type="signal peptide" evidence="1">
    <location>
        <begin position="1"/>
        <end position="24"/>
    </location>
</feature>
<protein>
    <submittedName>
        <fullName evidence="2">Transporter substrate-binding domain-containing protein</fullName>
    </submittedName>
</protein>
<dbReference type="EMBL" id="WNLA01000022">
    <property type="protein sequence ID" value="MTW05267.1"/>
    <property type="molecule type" value="Genomic_DNA"/>
</dbReference>
<dbReference type="AlphaFoldDB" id="A0A6L6Q668"/>
<comment type="caution">
    <text evidence="2">The sequence shown here is derived from an EMBL/GenBank/DDBJ whole genome shotgun (WGS) entry which is preliminary data.</text>
</comment>
<organism evidence="2 3">
    <name type="scientific">Pseudoduganella ginsengisoli</name>
    <dbReference type="NCBI Taxonomy" id="1462440"/>
    <lineage>
        <taxon>Bacteria</taxon>
        <taxon>Pseudomonadati</taxon>
        <taxon>Pseudomonadota</taxon>
        <taxon>Betaproteobacteria</taxon>
        <taxon>Burkholderiales</taxon>
        <taxon>Oxalobacteraceae</taxon>
        <taxon>Telluria group</taxon>
        <taxon>Pseudoduganella</taxon>
    </lineage>
</organism>
<reference evidence="2 3" key="1">
    <citation type="submission" date="2019-11" db="EMBL/GenBank/DDBJ databases">
        <title>Type strains purchased from KCTC, JCM and DSMZ.</title>
        <authorList>
            <person name="Lu H."/>
        </authorList>
    </citation>
    <scope>NUCLEOTIDE SEQUENCE [LARGE SCALE GENOMIC DNA]</scope>
    <source>
        <strain evidence="2 3">KCTC 42409</strain>
    </source>
</reference>